<feature type="transmembrane region" description="Helical" evidence="1">
    <location>
        <begin position="20"/>
        <end position="37"/>
    </location>
</feature>
<evidence type="ECO:0008006" key="4">
    <source>
        <dbReference type="Google" id="ProtNLM"/>
    </source>
</evidence>
<protein>
    <recommendedName>
        <fullName evidence="4">PH domain-containing protein</fullName>
    </recommendedName>
</protein>
<evidence type="ECO:0000256" key="1">
    <source>
        <dbReference type="SAM" id="Phobius"/>
    </source>
</evidence>
<dbReference type="RefSeq" id="WP_346096964.1">
    <property type="nucleotide sequence ID" value="NZ_BAAABY010000032.1"/>
</dbReference>
<keyword evidence="1" id="KW-0812">Transmembrane</keyword>
<sequence length="111" mass="12115">MLGSLLAAVTIPPAGWYRTFSFTTVVAIGGLVALIGVRHASRTARLAVLDIPAWKEFPGRHRTSVLWPPARFQVRCGGLIPVEDGPRMRAVFTQWQFAAVLRSARADEDGS</sequence>
<name>A0ABP3KBJ6_9ACTN</name>
<evidence type="ECO:0000313" key="3">
    <source>
        <dbReference type="Proteomes" id="UP001500909"/>
    </source>
</evidence>
<organism evidence="2 3">
    <name type="scientific">Streptomyces olivaceiscleroticus</name>
    <dbReference type="NCBI Taxonomy" id="68245"/>
    <lineage>
        <taxon>Bacteria</taxon>
        <taxon>Bacillati</taxon>
        <taxon>Actinomycetota</taxon>
        <taxon>Actinomycetes</taxon>
        <taxon>Kitasatosporales</taxon>
        <taxon>Streptomycetaceae</taxon>
        <taxon>Streptomyces</taxon>
    </lineage>
</organism>
<keyword evidence="3" id="KW-1185">Reference proteome</keyword>
<accession>A0ABP3KBJ6</accession>
<keyword evidence="1" id="KW-1133">Transmembrane helix</keyword>
<dbReference type="EMBL" id="BAAABY010000032">
    <property type="protein sequence ID" value="GAA0475739.1"/>
    <property type="molecule type" value="Genomic_DNA"/>
</dbReference>
<evidence type="ECO:0000313" key="2">
    <source>
        <dbReference type="EMBL" id="GAA0475739.1"/>
    </source>
</evidence>
<dbReference type="Proteomes" id="UP001500909">
    <property type="component" value="Unassembled WGS sequence"/>
</dbReference>
<proteinExistence type="predicted"/>
<comment type="caution">
    <text evidence="2">The sequence shown here is derived from an EMBL/GenBank/DDBJ whole genome shotgun (WGS) entry which is preliminary data.</text>
</comment>
<keyword evidence="1" id="KW-0472">Membrane</keyword>
<reference evidence="3" key="1">
    <citation type="journal article" date="2019" name="Int. J. Syst. Evol. Microbiol.">
        <title>The Global Catalogue of Microorganisms (GCM) 10K type strain sequencing project: providing services to taxonomists for standard genome sequencing and annotation.</title>
        <authorList>
            <consortium name="The Broad Institute Genomics Platform"/>
            <consortium name="The Broad Institute Genome Sequencing Center for Infectious Disease"/>
            <person name="Wu L."/>
            <person name="Ma J."/>
        </authorList>
    </citation>
    <scope>NUCLEOTIDE SEQUENCE [LARGE SCALE GENOMIC DNA]</scope>
    <source>
        <strain evidence="3">JCM 4805</strain>
    </source>
</reference>
<gene>
    <name evidence="2" type="ORF">GCM10010361_45200</name>
</gene>